<dbReference type="GO" id="GO:0003677">
    <property type="term" value="F:DNA binding"/>
    <property type="evidence" value="ECO:0007669"/>
    <property type="project" value="UniProtKB-KW"/>
</dbReference>
<comment type="caution">
    <text evidence="1">The sequence shown here is derived from an EMBL/GenBank/DDBJ whole genome shotgun (WGS) entry which is preliminary data.</text>
</comment>
<gene>
    <name evidence="1" type="ORF">H4Q32_019898</name>
</gene>
<protein>
    <submittedName>
        <fullName evidence="1">Homeobox protein ceh-38</fullName>
    </submittedName>
</protein>
<name>A0ABQ8LDG7_LABRO</name>
<dbReference type="EMBL" id="JACTAM010000024">
    <property type="protein sequence ID" value="KAI2648768.1"/>
    <property type="molecule type" value="Genomic_DNA"/>
</dbReference>
<keyword evidence="1" id="KW-0371">Homeobox</keyword>
<sequence length="375" mass="42057">MQKEGECKNIILQRSLQICESPLYERNSLTEEYKCTKVTLDINLTESQDAVTQAAAPRLVTGSKWNPTEAIQQAQFALSHGDIVGQVQQGRGGFGLGTTHMEQSNICSEKKTDSIQGSTARGGTKIHKGCLTVQTGQWTNWENLEHHKLTWKDLWEMERSRLSFIIRATYDILPTPSNLNQWIGEDPSCHLCQTPATLRHILVGYKTSLSQGRYTWRHNQVLRQLAVILEGRRITNNVLPPPRPRFPEATAFVRAGQLPMCVNLTKVLVSPEVVQQGWGTQLLPVEVWCRGFVAMVTARLLKGLGVRGLALRQAVRSLSEAAERSSNWLWLKGKDPKWARGAHLGFQVLLLSPLEVSWACQTPRKEGAHLMTPVK</sequence>
<accession>A0ABQ8LDG7</accession>
<evidence type="ECO:0000313" key="1">
    <source>
        <dbReference type="EMBL" id="KAI2648768.1"/>
    </source>
</evidence>
<evidence type="ECO:0000313" key="2">
    <source>
        <dbReference type="Proteomes" id="UP000830375"/>
    </source>
</evidence>
<keyword evidence="2" id="KW-1185">Reference proteome</keyword>
<proteinExistence type="predicted"/>
<keyword evidence="1" id="KW-0238">DNA-binding</keyword>
<dbReference type="Proteomes" id="UP000830375">
    <property type="component" value="Unassembled WGS sequence"/>
</dbReference>
<reference evidence="1 2" key="1">
    <citation type="submission" date="2022-01" db="EMBL/GenBank/DDBJ databases">
        <title>A high-quality chromosome-level genome assembly of rohu carp, Labeo rohita.</title>
        <authorList>
            <person name="Arick M.A. II"/>
            <person name="Hsu C.-Y."/>
            <person name="Magbanua Z."/>
            <person name="Pechanova O."/>
            <person name="Grover C."/>
            <person name="Miller E."/>
            <person name="Thrash A."/>
            <person name="Ezzel L."/>
            <person name="Alam S."/>
            <person name="Benzie J."/>
            <person name="Hamilton M."/>
            <person name="Karsi A."/>
            <person name="Lawrence M.L."/>
            <person name="Peterson D.G."/>
        </authorList>
    </citation>
    <scope>NUCLEOTIDE SEQUENCE [LARGE SCALE GENOMIC DNA]</scope>
    <source>
        <strain evidence="2">BAU-BD-2019</strain>
        <tissue evidence="1">Blood</tissue>
    </source>
</reference>
<organism evidence="1 2">
    <name type="scientific">Labeo rohita</name>
    <name type="common">Indian major carp</name>
    <name type="synonym">Cyprinus rohita</name>
    <dbReference type="NCBI Taxonomy" id="84645"/>
    <lineage>
        <taxon>Eukaryota</taxon>
        <taxon>Metazoa</taxon>
        <taxon>Chordata</taxon>
        <taxon>Craniata</taxon>
        <taxon>Vertebrata</taxon>
        <taxon>Euteleostomi</taxon>
        <taxon>Actinopterygii</taxon>
        <taxon>Neopterygii</taxon>
        <taxon>Teleostei</taxon>
        <taxon>Ostariophysi</taxon>
        <taxon>Cypriniformes</taxon>
        <taxon>Cyprinidae</taxon>
        <taxon>Labeoninae</taxon>
        <taxon>Labeonini</taxon>
        <taxon>Labeo</taxon>
    </lineage>
</organism>